<keyword evidence="5" id="KW-0539">Nucleus</keyword>
<evidence type="ECO:0000313" key="9">
    <source>
        <dbReference type="EMBL" id="SCW01258.1"/>
    </source>
</evidence>
<feature type="domain" description="ERCC4" evidence="8">
    <location>
        <begin position="403"/>
        <end position="662"/>
    </location>
</feature>
<dbReference type="GO" id="GO:0006281">
    <property type="term" value="P:DNA repair"/>
    <property type="evidence" value="ECO:0007669"/>
    <property type="project" value="UniProtKB-KW"/>
</dbReference>
<evidence type="ECO:0000256" key="4">
    <source>
        <dbReference type="ARBA" id="ARBA00023204"/>
    </source>
</evidence>
<name>A0A1G4MBI4_LACFM</name>
<dbReference type="InterPro" id="IPR042530">
    <property type="entry name" value="EME1/EME2_C"/>
</dbReference>
<dbReference type="Gene3D" id="1.10.150.670">
    <property type="entry name" value="Crossover junction endonuclease EME1, DNA-binding domain"/>
    <property type="match status" value="1"/>
</dbReference>
<protein>
    <submittedName>
        <fullName evidence="9">LAFE_0D08614g1_1</fullName>
    </submittedName>
</protein>
<sequence length="700" mass="78856">MSSLEVIAVHDKPSKETYSSSKEVIEITSEEDASFKKSPGPTTYPSSPQSLRKSLPSEYSIQQQDIIAENKSIELAASFQDDTNISESSEALGVERTVGSSNKRVAAPKSSLAIDSSPLKNTQKENAARILEELLSDEPYSDTISFHKNSRSEFKEPSTLTAIGAKWSQVQIEPTNDQKARKIEITGSERREIQPRRTLAIKRSHSYDKYDSEADKRLDRDNSVNKPVSLQNSKKVSQISLLVSRAVPSESTGDSTYTGPASKKLRGNIPGPKSQTINEDEGVDLDLAEMADESSYLNDSKKFIAQNDGPKSSTENHMNFCKAFSTNSTGIESSSKTVPATNLDSRTERHKHKALQRFIVHGKTFSKEESWAEAKKFMKTSTTKKAFNAANKIIKNADALREEILIDMDEELLKVFADEGISLSTEISPTKIIHAHTDKHLIKFRRNCNSICDYNSGIFYPCKERIVEEKVSLVFYDSLEFFHSYKRESSTIVNEFERLKRKDKKIILVLNKYSSLEKSLSNFENRKYKEKVQNELDSSLGVKQTKRRSKKDSMLEELQMCSKDLECEVSDLAIRLGVHVFASTSHQEFVIWLKNLIAVIGRTRYDPLVKHLEWSHINVKSGQNPSDVLCKTLEQLNKMTRAKAQRVVSVYPKFQLLFEDFNKGFLTSGKDGNPLMSSAAESALLTLLTSDNPEELIYID</sequence>
<organism evidence="9 10">
    <name type="scientific">Lachancea fermentati</name>
    <name type="common">Zygosaccharomyces fermentati</name>
    <dbReference type="NCBI Taxonomy" id="4955"/>
    <lineage>
        <taxon>Eukaryota</taxon>
        <taxon>Fungi</taxon>
        <taxon>Dikarya</taxon>
        <taxon>Ascomycota</taxon>
        <taxon>Saccharomycotina</taxon>
        <taxon>Saccharomycetes</taxon>
        <taxon>Saccharomycetales</taxon>
        <taxon>Saccharomycetaceae</taxon>
        <taxon>Lachancea</taxon>
    </lineage>
</organism>
<feature type="compositionally biased region" description="Basic and acidic residues" evidence="7">
    <location>
        <begin position="185"/>
        <end position="195"/>
    </location>
</feature>
<dbReference type="GO" id="GO:0005634">
    <property type="term" value="C:nucleus"/>
    <property type="evidence" value="ECO:0007669"/>
    <property type="project" value="UniProtKB-SubCell"/>
</dbReference>
<dbReference type="AlphaFoldDB" id="A0A1G4MBI4"/>
<dbReference type="OrthoDB" id="343092at2759"/>
<evidence type="ECO:0000256" key="5">
    <source>
        <dbReference type="ARBA" id="ARBA00023242"/>
    </source>
</evidence>
<feature type="region of interest" description="Disordered" evidence="7">
    <location>
        <begin position="185"/>
        <end position="231"/>
    </location>
</feature>
<keyword evidence="4" id="KW-0234">DNA repair</keyword>
<dbReference type="GO" id="GO:0003677">
    <property type="term" value="F:DNA binding"/>
    <property type="evidence" value="ECO:0007669"/>
    <property type="project" value="InterPro"/>
</dbReference>
<evidence type="ECO:0000313" key="10">
    <source>
        <dbReference type="Proteomes" id="UP000190831"/>
    </source>
</evidence>
<feature type="compositionally biased region" description="Basic and acidic residues" evidence="7">
    <location>
        <begin position="205"/>
        <end position="223"/>
    </location>
</feature>
<evidence type="ECO:0000256" key="2">
    <source>
        <dbReference type="ARBA" id="ARBA00022763"/>
    </source>
</evidence>
<feature type="compositionally biased region" description="Polar residues" evidence="7">
    <location>
        <begin position="249"/>
        <end position="259"/>
    </location>
</feature>
<feature type="compositionally biased region" description="Polar residues" evidence="7">
    <location>
        <begin position="40"/>
        <end position="58"/>
    </location>
</feature>
<dbReference type="STRING" id="4955.A0A1G4MBI4"/>
<comment type="subcellular location">
    <subcellularLocation>
        <location evidence="1">Nucleus</location>
    </subcellularLocation>
</comment>
<dbReference type="GO" id="GO:0061982">
    <property type="term" value="P:meiosis I cell cycle process"/>
    <property type="evidence" value="ECO:0007669"/>
    <property type="project" value="UniProtKB-ARBA"/>
</dbReference>
<keyword evidence="10" id="KW-1185">Reference proteome</keyword>
<keyword evidence="2" id="KW-0227">DNA damage</keyword>
<evidence type="ECO:0000256" key="3">
    <source>
        <dbReference type="ARBA" id="ARBA00023172"/>
    </source>
</evidence>
<dbReference type="GO" id="GO:0004518">
    <property type="term" value="F:nuclease activity"/>
    <property type="evidence" value="ECO:0007669"/>
    <property type="project" value="InterPro"/>
</dbReference>
<keyword evidence="6" id="KW-0469">Meiosis</keyword>
<evidence type="ECO:0000256" key="1">
    <source>
        <dbReference type="ARBA" id="ARBA00004123"/>
    </source>
</evidence>
<reference evidence="9 10" key="1">
    <citation type="submission" date="2016-03" db="EMBL/GenBank/DDBJ databases">
        <authorList>
            <person name="Devillers H."/>
        </authorList>
    </citation>
    <scope>NUCLEOTIDE SEQUENCE [LARGE SCALE GENOMIC DNA]</scope>
    <source>
        <strain evidence="9">CBS 6772</strain>
    </source>
</reference>
<evidence type="ECO:0000259" key="8">
    <source>
        <dbReference type="SMART" id="SM00891"/>
    </source>
</evidence>
<feature type="region of interest" description="Disordered" evidence="7">
    <location>
        <begin position="84"/>
        <end position="105"/>
    </location>
</feature>
<accession>A0A1G4MBI4</accession>
<dbReference type="EMBL" id="LT598492">
    <property type="protein sequence ID" value="SCW01258.1"/>
    <property type="molecule type" value="Genomic_DNA"/>
</dbReference>
<feature type="region of interest" description="Disordered" evidence="7">
    <location>
        <begin position="1"/>
        <end position="58"/>
    </location>
</feature>
<dbReference type="GO" id="GO:0006310">
    <property type="term" value="P:DNA recombination"/>
    <property type="evidence" value="ECO:0007669"/>
    <property type="project" value="UniProtKB-KW"/>
</dbReference>
<dbReference type="SMART" id="SM00891">
    <property type="entry name" value="ERCC4"/>
    <property type="match status" value="1"/>
</dbReference>
<proteinExistence type="predicted"/>
<gene>
    <name evidence="9" type="ORF">LAFE_0D08614G</name>
</gene>
<dbReference type="InterPro" id="IPR006166">
    <property type="entry name" value="ERCC4_domain"/>
</dbReference>
<feature type="region of interest" description="Disordered" evidence="7">
    <location>
        <begin position="247"/>
        <end position="278"/>
    </location>
</feature>
<dbReference type="Proteomes" id="UP000190831">
    <property type="component" value="Chromosome D"/>
</dbReference>
<evidence type="ECO:0000256" key="7">
    <source>
        <dbReference type="SAM" id="MobiDB-lite"/>
    </source>
</evidence>
<dbReference type="OMA" id="LEWSHIN"/>
<evidence type="ECO:0000256" key="6">
    <source>
        <dbReference type="ARBA" id="ARBA00023254"/>
    </source>
</evidence>
<keyword evidence="3" id="KW-0233">DNA recombination</keyword>
<dbReference type="Pfam" id="PF02732">
    <property type="entry name" value="ERCC4"/>
    <property type="match status" value="1"/>
</dbReference>